<feature type="non-terminal residue" evidence="7">
    <location>
        <position position="1"/>
    </location>
</feature>
<feature type="domain" description="RanBP2-type" evidence="6">
    <location>
        <begin position="76"/>
        <end position="106"/>
    </location>
</feature>
<evidence type="ECO:0000256" key="5">
    <source>
        <dbReference type="SAM" id="MobiDB-lite"/>
    </source>
</evidence>
<feature type="region of interest" description="Disordered" evidence="5">
    <location>
        <begin position="1"/>
        <end position="23"/>
    </location>
</feature>
<feature type="compositionally biased region" description="Polar residues" evidence="5">
    <location>
        <begin position="1"/>
        <end position="14"/>
    </location>
</feature>
<feature type="region of interest" description="Disordered" evidence="5">
    <location>
        <begin position="475"/>
        <end position="506"/>
    </location>
</feature>
<dbReference type="GO" id="GO:0005634">
    <property type="term" value="C:nucleus"/>
    <property type="evidence" value="ECO:0007669"/>
    <property type="project" value="TreeGrafter"/>
</dbReference>
<dbReference type="Proteomes" id="UP001328107">
    <property type="component" value="Unassembled WGS sequence"/>
</dbReference>
<dbReference type="InterPro" id="IPR001876">
    <property type="entry name" value="Znf_RanBP2"/>
</dbReference>
<feature type="compositionally biased region" description="Polar residues" evidence="5">
    <location>
        <begin position="328"/>
        <end position="339"/>
    </location>
</feature>
<dbReference type="PANTHER" id="PTHR12920:SF4">
    <property type="entry name" value="GEO03726P1"/>
    <property type="match status" value="1"/>
</dbReference>
<comment type="caution">
    <text evidence="7">The sequence shown here is derived from an EMBL/GenBank/DDBJ whole genome shotgun (WGS) entry which is preliminary data.</text>
</comment>
<protein>
    <recommendedName>
        <fullName evidence="6">RanBP2-type domain-containing protein</fullName>
    </recommendedName>
</protein>
<dbReference type="InterPro" id="IPR039958">
    <property type="entry name" value="RYBP/YAF2"/>
</dbReference>
<feature type="compositionally biased region" description="Low complexity" evidence="5">
    <location>
        <begin position="227"/>
        <end position="248"/>
    </location>
</feature>
<feature type="region of interest" description="Disordered" evidence="5">
    <location>
        <begin position="105"/>
        <end position="273"/>
    </location>
</feature>
<feature type="compositionally biased region" description="Low complexity" evidence="5">
    <location>
        <begin position="122"/>
        <end position="137"/>
    </location>
</feature>
<dbReference type="Pfam" id="PF00641">
    <property type="entry name" value="Zn_ribbon_RanBP"/>
    <property type="match status" value="3"/>
</dbReference>
<evidence type="ECO:0000256" key="4">
    <source>
        <dbReference type="PROSITE-ProRule" id="PRU00322"/>
    </source>
</evidence>
<sequence>VTTFSFTSALQEDSTPNREGGTDPILIQRNRDRVARMACVAVICSPRHEGQFKPTANLVPMASEKTKTKKIREEKEEGTEWDCVVCTFKNAAKAFKCAICDTRKPSSTRKNSIEMGHTPTQPTATLSPSSKPLTPSNKKTKKTDKDKKKGSGALKRSLTDEGQKSANPSEPANRKAKKEALEKETKKGDSSAGRKKREEGQKTPSTPVAKETEKPKKNTAKKEKTKSSAAPKTKTPKATQQKSPAKPPASKKAKKEPKIDAEQGSSSTWNCPACTFENRGGAYKCAMCDTRKGSSTRRSSILDEAPKGLTSPSEKKTPKKKTKKVTIQGATPSATPGKSSTEKKRLSQGARTTSTPRVVPSKKKVKKEVKKEGKKEVKKVEKKEVKKEEKEKESTDETPAGVSLVKNGSNGKSGFAEEVKVIPIVKKTVPIAKKKPKMELTVDKKKPEDSTGWDCIMCTFKNKAAAYKCEMCNTKKSSATRRSSIVEEISRKKNTANSQPAPAVSS</sequence>
<gene>
    <name evidence="7" type="ORF">PMAYCL1PPCAC_02898</name>
</gene>
<feature type="compositionally biased region" description="Basic and acidic residues" evidence="5">
    <location>
        <begin position="369"/>
        <end position="395"/>
    </location>
</feature>
<dbReference type="Gene3D" id="2.30.30.380">
    <property type="entry name" value="Zn-finger domain of Sec23/24"/>
    <property type="match status" value="1"/>
</dbReference>
<keyword evidence="2 4" id="KW-0863">Zinc-finger</keyword>
<dbReference type="SMART" id="SM00547">
    <property type="entry name" value="ZnF_RBZ"/>
    <property type="match status" value="3"/>
</dbReference>
<dbReference type="GO" id="GO:0045893">
    <property type="term" value="P:positive regulation of DNA-templated transcription"/>
    <property type="evidence" value="ECO:0007669"/>
    <property type="project" value="InterPro"/>
</dbReference>
<keyword evidence="3" id="KW-0862">Zinc</keyword>
<keyword evidence="1" id="KW-0479">Metal-binding</keyword>
<dbReference type="PROSITE" id="PS01358">
    <property type="entry name" value="ZF_RANBP2_1"/>
    <property type="match status" value="3"/>
</dbReference>
<proteinExistence type="predicted"/>
<dbReference type="GO" id="GO:0008270">
    <property type="term" value="F:zinc ion binding"/>
    <property type="evidence" value="ECO:0007669"/>
    <property type="project" value="UniProtKB-KW"/>
</dbReference>
<feature type="domain" description="RanBP2-type" evidence="6">
    <location>
        <begin position="262"/>
        <end position="294"/>
    </location>
</feature>
<reference evidence="8" key="1">
    <citation type="submission" date="2022-10" db="EMBL/GenBank/DDBJ databases">
        <title>Genome assembly of Pristionchus species.</title>
        <authorList>
            <person name="Yoshida K."/>
            <person name="Sommer R.J."/>
        </authorList>
    </citation>
    <scope>NUCLEOTIDE SEQUENCE [LARGE SCALE GENOMIC DNA]</scope>
    <source>
        <strain evidence="8">RS5460</strain>
    </source>
</reference>
<evidence type="ECO:0000259" key="6">
    <source>
        <dbReference type="PROSITE" id="PS50199"/>
    </source>
</evidence>
<dbReference type="GO" id="GO:0003712">
    <property type="term" value="F:transcription coregulator activity"/>
    <property type="evidence" value="ECO:0007669"/>
    <property type="project" value="TreeGrafter"/>
</dbReference>
<dbReference type="GO" id="GO:0003677">
    <property type="term" value="F:DNA binding"/>
    <property type="evidence" value="ECO:0007669"/>
    <property type="project" value="TreeGrafter"/>
</dbReference>
<evidence type="ECO:0000313" key="8">
    <source>
        <dbReference type="Proteomes" id="UP001328107"/>
    </source>
</evidence>
<evidence type="ECO:0000256" key="1">
    <source>
        <dbReference type="ARBA" id="ARBA00022723"/>
    </source>
</evidence>
<feature type="region of interest" description="Disordered" evidence="5">
    <location>
        <begin position="289"/>
        <end position="413"/>
    </location>
</feature>
<dbReference type="InterPro" id="IPR036443">
    <property type="entry name" value="Znf_RanBP2_sf"/>
</dbReference>
<dbReference type="PANTHER" id="PTHR12920">
    <property type="entry name" value="RYBP AND YAF2-RELATED"/>
    <property type="match status" value="1"/>
</dbReference>
<feature type="domain" description="RanBP2-type" evidence="6">
    <location>
        <begin position="448"/>
        <end position="478"/>
    </location>
</feature>
<accession>A0AAN5C0W9</accession>
<evidence type="ECO:0000256" key="2">
    <source>
        <dbReference type="ARBA" id="ARBA00022771"/>
    </source>
</evidence>
<dbReference type="AlphaFoldDB" id="A0AAN5C0W9"/>
<feature type="compositionally biased region" description="Basic and acidic residues" evidence="5">
    <location>
        <begin position="178"/>
        <end position="189"/>
    </location>
</feature>
<dbReference type="SUPFAM" id="SSF90209">
    <property type="entry name" value="Ran binding protein zinc finger-like"/>
    <property type="match status" value="3"/>
</dbReference>
<evidence type="ECO:0000256" key="3">
    <source>
        <dbReference type="ARBA" id="ARBA00022833"/>
    </source>
</evidence>
<organism evidence="7 8">
    <name type="scientific">Pristionchus mayeri</name>
    <dbReference type="NCBI Taxonomy" id="1317129"/>
    <lineage>
        <taxon>Eukaryota</taxon>
        <taxon>Metazoa</taxon>
        <taxon>Ecdysozoa</taxon>
        <taxon>Nematoda</taxon>
        <taxon>Chromadorea</taxon>
        <taxon>Rhabditida</taxon>
        <taxon>Rhabditina</taxon>
        <taxon>Diplogasteromorpha</taxon>
        <taxon>Diplogasteroidea</taxon>
        <taxon>Neodiplogasteridae</taxon>
        <taxon>Pristionchus</taxon>
    </lineage>
</organism>
<evidence type="ECO:0000313" key="7">
    <source>
        <dbReference type="EMBL" id="GMR32703.1"/>
    </source>
</evidence>
<dbReference type="PROSITE" id="PS50199">
    <property type="entry name" value="ZF_RANBP2_2"/>
    <property type="match status" value="3"/>
</dbReference>
<dbReference type="EMBL" id="BTRK01000001">
    <property type="protein sequence ID" value="GMR32703.1"/>
    <property type="molecule type" value="Genomic_DNA"/>
</dbReference>
<feature type="compositionally biased region" description="Basic and acidic residues" evidence="5">
    <location>
        <begin position="210"/>
        <end position="226"/>
    </location>
</feature>
<feature type="compositionally biased region" description="Polar residues" evidence="5">
    <location>
        <begin position="495"/>
        <end position="506"/>
    </location>
</feature>
<dbReference type="Gene3D" id="4.10.1060.10">
    <property type="entry name" value="Zinc finger, RanBP2-type"/>
    <property type="match status" value="2"/>
</dbReference>
<name>A0AAN5C0W9_9BILA</name>
<keyword evidence="8" id="KW-1185">Reference proteome</keyword>